<evidence type="ECO:0000313" key="11">
    <source>
        <dbReference type="Proteomes" id="UP000091967"/>
    </source>
</evidence>
<protein>
    <recommendedName>
        <fullName evidence="9">C2H2-type domain-containing protein</fullName>
    </recommendedName>
</protein>
<comment type="subcellular location">
    <subcellularLocation>
        <location evidence="1">Nucleus</location>
    </subcellularLocation>
</comment>
<feature type="region of interest" description="Disordered" evidence="8">
    <location>
        <begin position="213"/>
        <end position="246"/>
    </location>
</feature>
<sequence length="873" mass="100618">MADPQQPVSTLVKCVSCAISCYNRRYQRRRRHIRPADNNRVSECAQLKPFRFFEPEDKLSPALDVPFENLSYCYDCFTTLEHFFNDLLDWHEDHFSGKKDTFIHGNSKMDLETPEDEEELPDWLNDHSEDVNYWYKCFKNLDYFFRTDTCLSMHSVVQDNHTRQEFIPRIMFESIAKQRPEFPIKVRIICLSLPVPFCAACNISFESVKEVEEHNEDKHGGPPVNHRYDSSVDESSDNSSDLLKSTATPKSSWYCSFCEMPYDTEEEVDEHNKDRHGRLSRFYLEHARETNTCICNETLDSPQELTRHVLEHETSYVFKRLPALAWYCTDCGRIVNTQSELGDHFRWYHPETKQASQASFTVPRLGAWYCSVCEEGFKSQHEVDVHNESEHKGQSVFIAHRARLTHTCLTCNRRFNTQTELENHASSSKHMQPLPSPIDLQIRRDPIAFKNALRLEYESRFLSEDDPEFLFSCLGCKETFKSLQGLEDHDANEHNIFPGTPESTAVADSSYVNAASCRICGILKPTRDDIEVHGIRSHEDPAVCIVVRGFSCNVCRKVFKAKRSVATHIANVHNAPRGPPVMHDIKCTECDIDKRFSEQGLRAHKNDKHNPQICVCGWNYPGLASLKAHQQRCYLAGRVHSQKVKPTPEQLEGPAIVKQRGPVLPYWGDRRLDVSKYESVVELEFDSEEGSEDESERESKGDSKGDSKDDSEGDSKGDSEGESESDEDEDDEDSKWPEEGELGRIPCLFRRDGCGKVFHKASLMIQHHEFHDCIFDEAPDLYQIFNDEMEESSRKLYDKRCRIFRCPNCDNEGGGRFRFLTHLVAHAESSACDLKVRTGPLRDVEYSLLCWAEKTSRLRRRYGSRVLLKPSEG</sequence>
<feature type="region of interest" description="Disordered" evidence="8">
    <location>
        <begin position="683"/>
        <end position="739"/>
    </location>
</feature>
<keyword evidence="4 7" id="KW-0863">Zinc-finger</keyword>
<feature type="domain" description="C2H2-type" evidence="9">
    <location>
        <begin position="406"/>
        <end position="435"/>
    </location>
</feature>
<accession>A0A1B8B0N0</accession>
<keyword evidence="11" id="KW-1185">Reference proteome</keyword>
<reference evidence="10 11" key="1">
    <citation type="submission" date="2016-06" db="EMBL/GenBank/DDBJ databases">
        <title>Living apart together: crosstalk between the core and supernumerary genomes in a fungal plant pathogen.</title>
        <authorList>
            <person name="Vanheule A."/>
            <person name="Audenaert K."/>
            <person name="Warris S."/>
            <person name="Van De Geest H."/>
            <person name="Schijlen E."/>
            <person name="Hofte M."/>
            <person name="De Saeger S."/>
            <person name="Haesaert G."/>
            <person name="Waalwijk C."/>
            <person name="Van Der Lee T."/>
        </authorList>
    </citation>
    <scope>NUCLEOTIDE SEQUENCE [LARGE SCALE GENOMIC DNA]</scope>
    <source>
        <strain evidence="10 11">2516</strain>
    </source>
</reference>
<keyword evidence="2" id="KW-0479">Metal-binding</keyword>
<evidence type="ECO:0000256" key="5">
    <source>
        <dbReference type="ARBA" id="ARBA00022833"/>
    </source>
</evidence>
<evidence type="ECO:0000256" key="3">
    <source>
        <dbReference type="ARBA" id="ARBA00022737"/>
    </source>
</evidence>
<feature type="domain" description="C2H2-type" evidence="9">
    <location>
        <begin position="326"/>
        <end position="354"/>
    </location>
</feature>
<evidence type="ECO:0000259" key="9">
    <source>
        <dbReference type="PROSITE" id="PS50157"/>
    </source>
</evidence>
<comment type="caution">
    <text evidence="10">The sequence shown here is derived from an EMBL/GenBank/DDBJ whole genome shotgun (WGS) entry which is preliminary data.</text>
</comment>
<feature type="domain" description="C2H2-type" evidence="9">
    <location>
        <begin position="368"/>
        <end position="396"/>
    </location>
</feature>
<evidence type="ECO:0000256" key="8">
    <source>
        <dbReference type="SAM" id="MobiDB-lite"/>
    </source>
</evidence>
<dbReference type="Gene3D" id="3.30.160.60">
    <property type="entry name" value="Classic Zinc Finger"/>
    <property type="match status" value="3"/>
</dbReference>
<dbReference type="EMBL" id="LYXU01000001">
    <property type="protein sequence ID" value="OBS26298.1"/>
    <property type="molecule type" value="Genomic_DNA"/>
</dbReference>
<evidence type="ECO:0000313" key="10">
    <source>
        <dbReference type="EMBL" id="OBS26298.1"/>
    </source>
</evidence>
<evidence type="ECO:0000256" key="4">
    <source>
        <dbReference type="ARBA" id="ARBA00022771"/>
    </source>
</evidence>
<evidence type="ECO:0000256" key="2">
    <source>
        <dbReference type="ARBA" id="ARBA00022723"/>
    </source>
</evidence>
<proteinExistence type="predicted"/>
<dbReference type="SUPFAM" id="SSF57667">
    <property type="entry name" value="beta-beta-alpha zinc fingers"/>
    <property type="match status" value="1"/>
</dbReference>
<dbReference type="Proteomes" id="UP000091967">
    <property type="component" value="Unassembled WGS sequence"/>
</dbReference>
<keyword evidence="5" id="KW-0862">Zinc</keyword>
<dbReference type="PROSITE" id="PS50157">
    <property type="entry name" value="ZINC_FINGER_C2H2_2"/>
    <property type="match status" value="4"/>
</dbReference>
<dbReference type="PANTHER" id="PTHR24406">
    <property type="entry name" value="TRANSCRIPTIONAL REPRESSOR CTCFL-RELATED"/>
    <property type="match status" value="1"/>
</dbReference>
<gene>
    <name evidence="10" type="ORF">FPOA_00238</name>
</gene>
<dbReference type="InterPro" id="IPR013087">
    <property type="entry name" value="Znf_C2H2_type"/>
</dbReference>
<keyword evidence="6" id="KW-0539">Nucleus</keyword>
<feature type="compositionally biased region" description="Basic and acidic residues" evidence="8">
    <location>
        <begin position="213"/>
        <end position="230"/>
    </location>
</feature>
<organism evidence="10 11">
    <name type="scientific">Fusarium poae</name>
    <dbReference type="NCBI Taxonomy" id="36050"/>
    <lineage>
        <taxon>Eukaryota</taxon>
        <taxon>Fungi</taxon>
        <taxon>Dikarya</taxon>
        <taxon>Ascomycota</taxon>
        <taxon>Pezizomycotina</taxon>
        <taxon>Sordariomycetes</taxon>
        <taxon>Hypocreomycetidae</taxon>
        <taxon>Hypocreales</taxon>
        <taxon>Nectriaceae</taxon>
        <taxon>Fusarium</taxon>
    </lineage>
</organism>
<evidence type="ECO:0000256" key="7">
    <source>
        <dbReference type="PROSITE-ProRule" id="PRU00042"/>
    </source>
</evidence>
<dbReference type="GO" id="GO:0005634">
    <property type="term" value="C:nucleus"/>
    <property type="evidence" value="ECO:0007669"/>
    <property type="project" value="UniProtKB-SubCell"/>
</dbReference>
<evidence type="ECO:0000256" key="6">
    <source>
        <dbReference type="ARBA" id="ARBA00023242"/>
    </source>
</evidence>
<evidence type="ECO:0000256" key="1">
    <source>
        <dbReference type="ARBA" id="ARBA00004123"/>
    </source>
</evidence>
<feature type="compositionally biased region" description="Acidic residues" evidence="8">
    <location>
        <begin position="720"/>
        <end position="733"/>
    </location>
</feature>
<keyword evidence="3" id="KW-0677">Repeat</keyword>
<dbReference type="STRING" id="36050.A0A1B8B0N0"/>
<dbReference type="SMART" id="SM00355">
    <property type="entry name" value="ZnF_C2H2"/>
    <property type="match status" value="12"/>
</dbReference>
<dbReference type="AlphaFoldDB" id="A0A1B8B0N0"/>
<name>A0A1B8B0N0_FUSPO</name>
<dbReference type="InterPro" id="IPR050888">
    <property type="entry name" value="ZnF_C2H2-type_TF"/>
</dbReference>
<dbReference type="GO" id="GO:0008270">
    <property type="term" value="F:zinc ion binding"/>
    <property type="evidence" value="ECO:0007669"/>
    <property type="project" value="UniProtKB-KW"/>
</dbReference>
<feature type="compositionally biased region" description="Basic and acidic residues" evidence="8">
    <location>
        <begin position="697"/>
        <end position="719"/>
    </location>
</feature>
<feature type="compositionally biased region" description="Acidic residues" evidence="8">
    <location>
        <begin position="683"/>
        <end position="696"/>
    </location>
</feature>
<dbReference type="InterPro" id="IPR036236">
    <property type="entry name" value="Znf_C2H2_sf"/>
</dbReference>
<feature type="domain" description="C2H2-type" evidence="9">
    <location>
        <begin position="550"/>
        <end position="578"/>
    </location>
</feature>
<dbReference type="PROSITE" id="PS00028">
    <property type="entry name" value="ZINC_FINGER_C2H2_1"/>
    <property type="match status" value="6"/>
</dbReference>